<reference evidence="2 4" key="1">
    <citation type="submission" date="2014-07" db="EMBL/GenBank/DDBJ databases">
        <title>Genome of Flavobacterium hydatis DSM 2063.</title>
        <authorList>
            <person name="Pipes S.E."/>
            <person name="Stropko S.J."/>
            <person name="Newman J.D."/>
        </authorList>
    </citation>
    <scope>NUCLEOTIDE SEQUENCE [LARGE SCALE GENOMIC DNA]</scope>
    <source>
        <strain evidence="2 4">DSM 2063</strain>
    </source>
</reference>
<sequence>MEDFLVLIGVLIALISVLAFFFGIGRLIFISDDKKLSLKIILFSIIAFVIGFGTCAANFSLGDMH</sequence>
<name>A0A086ALG4_FLAHY</name>
<reference evidence="3 5" key="2">
    <citation type="submission" date="2016-11" db="EMBL/GenBank/DDBJ databases">
        <title>Whole genomes of Flavobacteriaceae.</title>
        <authorList>
            <person name="Stine C."/>
            <person name="Li C."/>
            <person name="Tadesse D."/>
        </authorList>
    </citation>
    <scope>NUCLEOTIDE SEQUENCE [LARGE SCALE GENOMIC DNA]</scope>
    <source>
        <strain evidence="3 5">ATCC 29551</strain>
    </source>
</reference>
<gene>
    <name evidence="3" type="ORF">B0A62_24440</name>
    <name evidence="2" type="ORF">IW20_07465</name>
</gene>
<feature type="transmembrane region" description="Helical" evidence="1">
    <location>
        <begin position="41"/>
        <end position="61"/>
    </location>
</feature>
<keyword evidence="1" id="KW-1133">Transmembrane helix</keyword>
<keyword evidence="1" id="KW-0472">Membrane</keyword>
<evidence type="ECO:0000313" key="4">
    <source>
        <dbReference type="Proteomes" id="UP000028712"/>
    </source>
</evidence>
<evidence type="ECO:0000313" key="5">
    <source>
        <dbReference type="Proteomes" id="UP000198424"/>
    </source>
</evidence>
<comment type="caution">
    <text evidence="2">The sequence shown here is derived from an EMBL/GenBank/DDBJ whole genome shotgun (WGS) entry which is preliminary data.</text>
</comment>
<feature type="transmembrane region" description="Helical" evidence="1">
    <location>
        <begin position="6"/>
        <end position="29"/>
    </location>
</feature>
<evidence type="ECO:0000313" key="2">
    <source>
        <dbReference type="EMBL" id="KFF17528.1"/>
    </source>
</evidence>
<dbReference type="AlphaFoldDB" id="A0A086ALG4"/>
<accession>A0A086ALG4</accession>
<dbReference type="Proteomes" id="UP000198424">
    <property type="component" value="Unassembled WGS sequence"/>
</dbReference>
<keyword evidence="1" id="KW-0812">Transmembrane</keyword>
<dbReference type="RefSeq" id="WP_035620422.1">
    <property type="nucleotide sequence ID" value="NZ_JBEWQG010000005.1"/>
</dbReference>
<evidence type="ECO:0000313" key="3">
    <source>
        <dbReference type="EMBL" id="OXA85631.1"/>
    </source>
</evidence>
<dbReference type="EMBL" id="JPRM01000009">
    <property type="protein sequence ID" value="KFF17528.1"/>
    <property type="molecule type" value="Genomic_DNA"/>
</dbReference>
<proteinExistence type="predicted"/>
<evidence type="ECO:0000256" key="1">
    <source>
        <dbReference type="SAM" id="Phobius"/>
    </source>
</evidence>
<dbReference type="Proteomes" id="UP000028712">
    <property type="component" value="Unassembled WGS sequence"/>
</dbReference>
<dbReference type="EMBL" id="MUGY01000055">
    <property type="protein sequence ID" value="OXA85631.1"/>
    <property type="molecule type" value="Genomic_DNA"/>
</dbReference>
<protein>
    <submittedName>
        <fullName evidence="2">Uncharacterized protein</fullName>
    </submittedName>
</protein>
<dbReference type="eggNOG" id="ENOG5030ZCU">
    <property type="taxonomic scope" value="Bacteria"/>
</dbReference>
<organism evidence="2 4">
    <name type="scientific">Flavobacterium hydatis</name>
    <name type="common">Cytophaga aquatilis</name>
    <dbReference type="NCBI Taxonomy" id="991"/>
    <lineage>
        <taxon>Bacteria</taxon>
        <taxon>Pseudomonadati</taxon>
        <taxon>Bacteroidota</taxon>
        <taxon>Flavobacteriia</taxon>
        <taxon>Flavobacteriales</taxon>
        <taxon>Flavobacteriaceae</taxon>
        <taxon>Flavobacterium</taxon>
    </lineage>
</organism>
<keyword evidence="5" id="KW-1185">Reference proteome</keyword>